<organism evidence="1 2">
    <name type="scientific">Smallanthus sonchifolius</name>
    <dbReference type="NCBI Taxonomy" id="185202"/>
    <lineage>
        <taxon>Eukaryota</taxon>
        <taxon>Viridiplantae</taxon>
        <taxon>Streptophyta</taxon>
        <taxon>Embryophyta</taxon>
        <taxon>Tracheophyta</taxon>
        <taxon>Spermatophyta</taxon>
        <taxon>Magnoliopsida</taxon>
        <taxon>eudicotyledons</taxon>
        <taxon>Gunneridae</taxon>
        <taxon>Pentapetalae</taxon>
        <taxon>asterids</taxon>
        <taxon>campanulids</taxon>
        <taxon>Asterales</taxon>
        <taxon>Asteraceae</taxon>
        <taxon>Asteroideae</taxon>
        <taxon>Heliantheae alliance</taxon>
        <taxon>Millerieae</taxon>
        <taxon>Smallanthus</taxon>
    </lineage>
</organism>
<gene>
    <name evidence="1" type="ORF">L1987_23133</name>
</gene>
<evidence type="ECO:0000313" key="2">
    <source>
        <dbReference type="Proteomes" id="UP001056120"/>
    </source>
</evidence>
<proteinExistence type="predicted"/>
<reference evidence="2" key="1">
    <citation type="journal article" date="2022" name="Mol. Ecol. Resour.">
        <title>The genomes of chicory, endive, great burdock and yacon provide insights into Asteraceae palaeo-polyploidization history and plant inulin production.</title>
        <authorList>
            <person name="Fan W."/>
            <person name="Wang S."/>
            <person name="Wang H."/>
            <person name="Wang A."/>
            <person name="Jiang F."/>
            <person name="Liu H."/>
            <person name="Zhao H."/>
            <person name="Xu D."/>
            <person name="Zhang Y."/>
        </authorList>
    </citation>
    <scope>NUCLEOTIDE SEQUENCE [LARGE SCALE GENOMIC DNA]</scope>
    <source>
        <strain evidence="2">cv. Yunnan</strain>
    </source>
</reference>
<protein>
    <submittedName>
        <fullName evidence="1">Uncharacterized protein</fullName>
    </submittedName>
</protein>
<dbReference type="Proteomes" id="UP001056120">
    <property type="component" value="Linkage Group LG08"/>
</dbReference>
<comment type="caution">
    <text evidence="1">The sequence shown here is derived from an EMBL/GenBank/DDBJ whole genome shotgun (WGS) entry which is preliminary data.</text>
</comment>
<keyword evidence="2" id="KW-1185">Reference proteome</keyword>
<accession>A0ACB9IHP1</accession>
<dbReference type="EMBL" id="CM042025">
    <property type="protein sequence ID" value="KAI3807208.1"/>
    <property type="molecule type" value="Genomic_DNA"/>
</dbReference>
<name>A0ACB9IHP1_9ASTR</name>
<reference evidence="1 2" key="2">
    <citation type="journal article" date="2022" name="Mol. Ecol. Resour.">
        <title>The genomes of chicory, endive, great burdock and yacon provide insights into Asteraceae paleo-polyploidization history and plant inulin production.</title>
        <authorList>
            <person name="Fan W."/>
            <person name="Wang S."/>
            <person name="Wang H."/>
            <person name="Wang A."/>
            <person name="Jiang F."/>
            <person name="Liu H."/>
            <person name="Zhao H."/>
            <person name="Xu D."/>
            <person name="Zhang Y."/>
        </authorList>
    </citation>
    <scope>NUCLEOTIDE SEQUENCE [LARGE SCALE GENOMIC DNA]</scope>
    <source>
        <strain evidence="2">cv. Yunnan</strain>
        <tissue evidence="1">Leaves</tissue>
    </source>
</reference>
<sequence length="78" mass="9266">MARQWRLRSANGEAPHYQGKYSCRYSVHVRNRGKEYSHRVFEKDTRLGQPSRRPAHHRGDDQDKPQLSKLPAKFTRSF</sequence>
<evidence type="ECO:0000313" key="1">
    <source>
        <dbReference type="EMBL" id="KAI3807208.1"/>
    </source>
</evidence>